<dbReference type="GO" id="GO:0015969">
    <property type="term" value="P:guanosine tetraphosphate metabolic process"/>
    <property type="evidence" value="ECO:0007669"/>
    <property type="project" value="InterPro"/>
</dbReference>
<keyword evidence="6" id="KW-1185">Reference proteome</keyword>
<dbReference type="CDD" id="cd02116">
    <property type="entry name" value="ACT"/>
    <property type="match status" value="1"/>
</dbReference>
<dbReference type="SUPFAM" id="SSF55021">
    <property type="entry name" value="ACT-like"/>
    <property type="match status" value="1"/>
</dbReference>
<proteinExistence type="inferred from homology"/>
<dbReference type="SMART" id="SM00954">
    <property type="entry name" value="RelA_SpoT"/>
    <property type="match status" value="1"/>
</dbReference>
<dbReference type="CDD" id="cd00077">
    <property type="entry name" value="HDc"/>
    <property type="match status" value="1"/>
</dbReference>
<dbReference type="STRING" id="749222.Nitsa_0862"/>
<dbReference type="RefSeq" id="WP_013553816.1">
    <property type="nucleotide sequence ID" value="NC_014935.1"/>
</dbReference>
<dbReference type="EC" id="2.7.6.5" evidence="5"/>
<dbReference type="InterPro" id="IPR045865">
    <property type="entry name" value="ACT-like_dom_sf"/>
</dbReference>
<evidence type="ECO:0000259" key="3">
    <source>
        <dbReference type="PROSITE" id="PS51831"/>
    </source>
</evidence>
<dbReference type="Pfam" id="PF04607">
    <property type="entry name" value="RelA_SpoT"/>
    <property type="match status" value="1"/>
</dbReference>
<dbReference type="FunFam" id="1.10.3210.10:FF:000001">
    <property type="entry name" value="GTP pyrophosphokinase RelA"/>
    <property type="match status" value="1"/>
</dbReference>
<dbReference type="Gene3D" id="1.10.3210.10">
    <property type="entry name" value="Hypothetical protein af1432"/>
    <property type="match status" value="1"/>
</dbReference>
<dbReference type="KEGG" id="nsa:Nitsa_0862"/>
<reference evidence="5 6" key="1">
    <citation type="journal article" date="2011" name="Stand. Genomic Sci.">
        <title>Complete genome sequence of Nitratifractor salsuginis type strain (E9I37-1).</title>
        <authorList>
            <person name="Anderson I."/>
            <person name="Sikorski J."/>
            <person name="Zeytun A."/>
            <person name="Nolan M."/>
            <person name="Lapidus A."/>
            <person name="Lucas S."/>
            <person name="Hammon N."/>
            <person name="Deshpande S."/>
            <person name="Cheng J.F."/>
            <person name="Tapia R."/>
            <person name="Han C."/>
            <person name="Goodwin L."/>
            <person name="Pitluck S."/>
            <person name="Liolios K."/>
            <person name="Pagani I."/>
            <person name="Ivanova N."/>
            <person name="Huntemann M."/>
            <person name="Mavromatis K."/>
            <person name="Ovchinikova G."/>
            <person name="Pati A."/>
            <person name="Chen A."/>
            <person name="Palaniappan K."/>
            <person name="Land M."/>
            <person name="Hauser L."/>
            <person name="Brambilla E.M."/>
            <person name="Ngatchou-Djao O.D."/>
            <person name="Rohde M."/>
            <person name="Tindall B.J."/>
            <person name="Goker M."/>
            <person name="Detter J.C."/>
            <person name="Woyke T."/>
            <person name="Bristow J."/>
            <person name="Eisen J.A."/>
            <person name="Markowitz V."/>
            <person name="Hugenholtz P."/>
            <person name="Klenk H.P."/>
            <person name="Kyrpides N.C."/>
        </authorList>
    </citation>
    <scope>NUCLEOTIDE SEQUENCE [LARGE SCALE GENOMIC DNA]</scope>
    <source>
        <strain evidence="6">DSM 16511 / JCM 12458 / E9I37-1</strain>
    </source>
</reference>
<feature type="domain" description="HD" evidence="3">
    <location>
        <begin position="53"/>
        <end position="160"/>
    </location>
</feature>
<dbReference type="PROSITE" id="PS51880">
    <property type="entry name" value="TGS"/>
    <property type="match status" value="1"/>
</dbReference>
<dbReference type="PROSITE" id="PS51831">
    <property type="entry name" value="HD"/>
    <property type="match status" value="1"/>
</dbReference>
<dbReference type="SUPFAM" id="SSF81301">
    <property type="entry name" value="Nucleotidyltransferase"/>
    <property type="match status" value="1"/>
</dbReference>
<dbReference type="Pfam" id="PF13328">
    <property type="entry name" value="HD_4"/>
    <property type="match status" value="1"/>
</dbReference>
<organism evidence="5 6">
    <name type="scientific">Nitratifractor salsuginis (strain DSM 16511 / JCM 12458 / E9I37-1)</name>
    <dbReference type="NCBI Taxonomy" id="749222"/>
    <lineage>
        <taxon>Bacteria</taxon>
        <taxon>Pseudomonadati</taxon>
        <taxon>Campylobacterota</taxon>
        <taxon>Epsilonproteobacteria</taxon>
        <taxon>Campylobacterales</taxon>
        <taxon>Sulfurovaceae</taxon>
        <taxon>Nitratifractor</taxon>
    </lineage>
</organism>
<dbReference type="InterPro" id="IPR043519">
    <property type="entry name" value="NT_sf"/>
</dbReference>
<dbReference type="Gene3D" id="3.10.20.30">
    <property type="match status" value="1"/>
</dbReference>
<evidence type="ECO:0000259" key="2">
    <source>
        <dbReference type="PROSITE" id="PS51671"/>
    </source>
</evidence>
<dbReference type="InterPro" id="IPR012675">
    <property type="entry name" value="Beta-grasp_dom_sf"/>
</dbReference>
<dbReference type="InterPro" id="IPR012676">
    <property type="entry name" value="TGS-like"/>
</dbReference>
<feature type="domain" description="TGS" evidence="4">
    <location>
        <begin position="399"/>
        <end position="460"/>
    </location>
</feature>
<dbReference type="CDD" id="cd05399">
    <property type="entry name" value="NT_Rel-Spo_like"/>
    <property type="match status" value="1"/>
</dbReference>
<evidence type="ECO:0000313" key="6">
    <source>
        <dbReference type="Proteomes" id="UP000008633"/>
    </source>
</evidence>
<dbReference type="GO" id="GO:0008728">
    <property type="term" value="F:GTP diphosphokinase activity"/>
    <property type="evidence" value="ECO:0007669"/>
    <property type="project" value="UniProtKB-EC"/>
</dbReference>
<gene>
    <name evidence="5" type="ordered locus">Nitsa_0862</name>
</gene>
<dbReference type="Proteomes" id="UP000008633">
    <property type="component" value="Chromosome"/>
</dbReference>
<dbReference type="Pfam" id="PF02824">
    <property type="entry name" value="TGS"/>
    <property type="match status" value="1"/>
</dbReference>
<dbReference type="FunFam" id="3.10.20.30:FF:000002">
    <property type="entry name" value="GTP pyrophosphokinase (RelA/SpoT)"/>
    <property type="match status" value="1"/>
</dbReference>
<dbReference type="PANTHER" id="PTHR21262:SF36">
    <property type="entry name" value="BIFUNCTIONAL (P)PPGPP SYNTHASE_HYDROLASE SPOT"/>
    <property type="match status" value="1"/>
</dbReference>
<dbReference type="InterPro" id="IPR002912">
    <property type="entry name" value="ACT_dom"/>
</dbReference>
<dbReference type="GO" id="GO:0008893">
    <property type="term" value="F:guanosine-3',5'-bis(diphosphate) 3'-diphosphatase activity"/>
    <property type="evidence" value="ECO:0007669"/>
    <property type="project" value="TreeGrafter"/>
</dbReference>
<dbReference type="GO" id="GO:0042594">
    <property type="term" value="P:response to starvation"/>
    <property type="evidence" value="ECO:0007669"/>
    <property type="project" value="TreeGrafter"/>
</dbReference>
<accession>E6X2Q6</accession>
<keyword evidence="5" id="KW-0808">Transferase</keyword>
<comment type="function">
    <text evidence="1">In eubacteria ppGpp (guanosine 3'-diphosphate 5'-diphosphate) is a mediator of the stringent response that coordinates a variety of cellular activities in response to changes in nutritional abundance.</text>
</comment>
<comment type="similarity">
    <text evidence="1">Belongs to the relA/spoT family.</text>
</comment>
<evidence type="ECO:0000259" key="4">
    <source>
        <dbReference type="PROSITE" id="PS51880"/>
    </source>
</evidence>
<dbReference type="PANTHER" id="PTHR21262">
    <property type="entry name" value="GUANOSINE-3',5'-BIS DIPHOSPHATE 3'-PYROPHOSPHOHYDROLASE"/>
    <property type="match status" value="1"/>
</dbReference>
<dbReference type="PROSITE" id="PS51671">
    <property type="entry name" value="ACT"/>
    <property type="match status" value="1"/>
</dbReference>
<dbReference type="SUPFAM" id="SSF81271">
    <property type="entry name" value="TGS-like"/>
    <property type="match status" value="1"/>
</dbReference>
<evidence type="ECO:0000256" key="1">
    <source>
        <dbReference type="RuleBase" id="RU003847"/>
    </source>
</evidence>
<feature type="domain" description="ACT" evidence="2">
    <location>
        <begin position="642"/>
        <end position="721"/>
    </location>
</feature>
<dbReference type="InterPro" id="IPR003607">
    <property type="entry name" value="HD/PDEase_dom"/>
</dbReference>
<dbReference type="Gene3D" id="3.30.460.10">
    <property type="entry name" value="Beta Polymerase, domain 2"/>
    <property type="match status" value="1"/>
</dbReference>
<dbReference type="InterPro" id="IPR004095">
    <property type="entry name" value="TGS"/>
</dbReference>
<dbReference type="EMBL" id="CP002452">
    <property type="protein sequence ID" value="ADV46122.1"/>
    <property type="molecule type" value="Genomic_DNA"/>
</dbReference>
<dbReference type="InterPro" id="IPR007685">
    <property type="entry name" value="RelA_SpoT"/>
</dbReference>
<dbReference type="InterPro" id="IPR006674">
    <property type="entry name" value="HD_domain"/>
</dbReference>
<protein>
    <submittedName>
        <fullName evidence="5">(P)ppGpp synthetase I, SpoT/RelA</fullName>
        <ecNumber evidence="5">2.7.6.5</ecNumber>
    </submittedName>
</protein>
<reference evidence="6" key="2">
    <citation type="submission" date="2011-01" db="EMBL/GenBank/DDBJ databases">
        <title>The complete genome of Nitratifractor salsuginis DSM 16511.</title>
        <authorList>
            <consortium name="US DOE Joint Genome Institute (JGI-PGF)"/>
            <person name="Lucas S."/>
            <person name="Copeland A."/>
            <person name="Lapidus A."/>
            <person name="Bruce D."/>
            <person name="Goodwin L."/>
            <person name="Pitluck S."/>
            <person name="Kyrpides N."/>
            <person name="Mavromatis K."/>
            <person name="Ivanova N."/>
            <person name="Mikhailova N."/>
            <person name="Zeytun A."/>
            <person name="Detter J.C."/>
            <person name="Tapia R."/>
            <person name="Han C."/>
            <person name="Land M."/>
            <person name="Hauser L."/>
            <person name="Markowitz V."/>
            <person name="Cheng J.-F."/>
            <person name="Hugenholtz P."/>
            <person name="Woyke T."/>
            <person name="Wu D."/>
            <person name="Tindall B."/>
            <person name="Schuetze A."/>
            <person name="Brambilla E."/>
            <person name="Klenk H.-P."/>
            <person name="Eisen J.A."/>
        </authorList>
    </citation>
    <scope>NUCLEOTIDE SEQUENCE [LARGE SCALE GENOMIC DNA]</scope>
    <source>
        <strain evidence="6">DSM 16511 / JCM 12458 / E9I37-1</strain>
    </source>
</reference>
<dbReference type="GO" id="GO:0005886">
    <property type="term" value="C:plasma membrane"/>
    <property type="evidence" value="ECO:0007669"/>
    <property type="project" value="TreeGrafter"/>
</dbReference>
<name>E6X2Q6_NITSE</name>
<dbReference type="eggNOG" id="COG0317">
    <property type="taxonomic scope" value="Bacteria"/>
</dbReference>
<dbReference type="SMART" id="SM00471">
    <property type="entry name" value="HDc"/>
    <property type="match status" value="1"/>
</dbReference>
<dbReference type="NCBIfam" id="TIGR00691">
    <property type="entry name" value="spoT_relA"/>
    <property type="match status" value="1"/>
</dbReference>
<dbReference type="InterPro" id="IPR004811">
    <property type="entry name" value="RelA/Spo_fam"/>
</dbReference>
<sequence length="721" mass="82846">MNDFLELVKKLKSVDDAIELLARQIELSDRIRDALDFAIAAHEGQTRKSGEPYVIHPILVAAITASISNDETMVISALLHDVVEDTPHSIEEIGERFGHDVRHIVEGLTKIVEIRDEKLVPSDSKEKLITSALTFRKMLIASIEDVRVLIIKLCDRLHNMLTLDALPPAKQLRISEETLVVYAPIAHRLGISRIKNLLEDLSFRYIYPEDYRTIDEYIKANHQSLHIRLNSFIGKVKNTLCMYGFHRDDFEVIGRVKHYYSIYLKMHRKGIGIDEVLDLLAVRVIVKQPIECYKALGALHLEFTPLISRFKDYIALPKDNGYQTIHTTLFDDENIVEAQIRTERMHHLAEYGIAAHWKYKEGGESGDQEVKLEWLKSLPYQDDSIEEFYELAKNDLYSEDIVVFSPKGDYFTLPKDSVALDFAYAVHSEIGDRATAAIINKERASLLTILKNGDIVRIVTQEEPILHCSWVDTVKTSKAKEGIRSKCRARIREVNEMAGFNILATLFDRSVGEIRRILEEADALNGIDRVPTQLDVLREKIHRISKAAKIREVRKWEVFRRGYKKPFLKEVDHLSFYVNKPLERVEFDFCCHPKVGDDIVAFYKENRAIIHHKLCRKAYEQIKAGEPMLFVQWRGSNLGRYRLIVALQNQKGVLAKLLTKLSQIGLNIISIELGIHRSDSAEYCQIEVESEGPDKKEIAQVISRQFRLVEITALNDAYNHK</sequence>
<dbReference type="HOGENOM" id="CLU_012300_3_0_7"/>
<dbReference type="SUPFAM" id="SSF109604">
    <property type="entry name" value="HD-domain/PDEase-like"/>
    <property type="match status" value="1"/>
</dbReference>
<evidence type="ECO:0000313" key="5">
    <source>
        <dbReference type="EMBL" id="ADV46122.1"/>
    </source>
</evidence>
<dbReference type="AlphaFoldDB" id="E6X2Q6"/>